<dbReference type="SUPFAM" id="SSF54909">
    <property type="entry name" value="Dimeric alpha+beta barrel"/>
    <property type="match status" value="1"/>
</dbReference>
<dbReference type="AlphaFoldDB" id="A0A3S1FPS3"/>
<feature type="region of interest" description="Disordered" evidence="1">
    <location>
        <begin position="124"/>
        <end position="145"/>
    </location>
</feature>
<evidence type="ECO:0000256" key="1">
    <source>
        <dbReference type="SAM" id="MobiDB-lite"/>
    </source>
</evidence>
<dbReference type="InterPro" id="IPR007138">
    <property type="entry name" value="ABM_dom"/>
</dbReference>
<dbReference type="Gene3D" id="3.30.70.100">
    <property type="match status" value="1"/>
</dbReference>
<dbReference type="EMBL" id="RSCJ01000007">
    <property type="protein sequence ID" value="RUR83304.1"/>
    <property type="molecule type" value="Genomic_DNA"/>
</dbReference>
<dbReference type="InterPro" id="IPR011008">
    <property type="entry name" value="Dimeric_a/b-barrel"/>
</dbReference>
<feature type="domain" description="ABM" evidence="2">
    <location>
        <begin position="32"/>
        <end position="76"/>
    </location>
</feature>
<dbReference type="OrthoDB" id="1550774at2"/>
<name>A0A3S1FPS3_CHLFR</name>
<organism evidence="3 4">
    <name type="scientific">Chlorogloeopsis fritschii PCC 6912</name>
    <dbReference type="NCBI Taxonomy" id="211165"/>
    <lineage>
        <taxon>Bacteria</taxon>
        <taxon>Bacillati</taxon>
        <taxon>Cyanobacteriota</taxon>
        <taxon>Cyanophyceae</taxon>
        <taxon>Nostocales</taxon>
        <taxon>Chlorogloeopsidaceae</taxon>
        <taxon>Chlorogloeopsis</taxon>
    </lineage>
</organism>
<reference evidence="3 4" key="1">
    <citation type="journal article" date="2019" name="Genome Biol. Evol.">
        <title>Day and night: Metabolic profiles and evolutionary relationships of six axenic non-marine cyanobacteria.</title>
        <authorList>
            <person name="Will S.E."/>
            <person name="Henke P."/>
            <person name="Boedeker C."/>
            <person name="Huang S."/>
            <person name="Brinkmann H."/>
            <person name="Rohde M."/>
            <person name="Jarek M."/>
            <person name="Friedl T."/>
            <person name="Seufert S."/>
            <person name="Schumacher M."/>
            <person name="Overmann J."/>
            <person name="Neumann-Schaal M."/>
            <person name="Petersen J."/>
        </authorList>
    </citation>
    <scope>NUCLEOTIDE SEQUENCE [LARGE SCALE GENOMIC DNA]</scope>
    <source>
        <strain evidence="3 4">PCC 6912</strain>
    </source>
</reference>
<evidence type="ECO:0000259" key="2">
    <source>
        <dbReference type="Pfam" id="PF03992"/>
    </source>
</evidence>
<comment type="caution">
    <text evidence="3">The sequence shown here is derived from an EMBL/GenBank/DDBJ whole genome shotgun (WGS) entry which is preliminary data.</text>
</comment>
<proteinExistence type="predicted"/>
<keyword evidence="4" id="KW-1185">Reference proteome</keyword>
<gene>
    <name evidence="3" type="ORF">PCC6912_21370</name>
</gene>
<evidence type="ECO:0000313" key="3">
    <source>
        <dbReference type="EMBL" id="RUR83304.1"/>
    </source>
</evidence>
<sequence length="145" mass="16856">MVLISVTRLHLRAPRYLPAFLWHNIMSVWQILNTPGFLSGKLFRDEHGAFWTLTAWKDELAMRNYRNSGSHRQAMRYLPHWCDEVAVVHWQQLDSNLPDTNKAHYCMVAEGHFTKVLHPSVAHQRREIPSPTSPKAIALHPLKKS</sequence>
<evidence type="ECO:0000313" key="4">
    <source>
        <dbReference type="Proteomes" id="UP000268857"/>
    </source>
</evidence>
<dbReference type="Pfam" id="PF03992">
    <property type="entry name" value="ABM"/>
    <property type="match status" value="1"/>
</dbReference>
<accession>A0A3S1FPS3</accession>
<dbReference type="Proteomes" id="UP000268857">
    <property type="component" value="Unassembled WGS sequence"/>
</dbReference>
<protein>
    <recommendedName>
        <fullName evidence="2">ABM domain-containing protein</fullName>
    </recommendedName>
</protein>
<dbReference type="RefSeq" id="WP_016874767.1">
    <property type="nucleotide sequence ID" value="NZ_AJLN01000116.1"/>
</dbReference>
<dbReference type="STRING" id="211165.GCA_000317285_04673"/>